<dbReference type="Pfam" id="PF01263">
    <property type="entry name" value="Aldose_epim"/>
    <property type="match status" value="1"/>
</dbReference>
<keyword evidence="2" id="KW-1185">Reference proteome</keyword>
<dbReference type="GO" id="GO:0030246">
    <property type="term" value="F:carbohydrate binding"/>
    <property type="evidence" value="ECO:0007669"/>
    <property type="project" value="InterPro"/>
</dbReference>
<dbReference type="InterPro" id="IPR008183">
    <property type="entry name" value="Aldose_1/G6P_1-epimerase"/>
</dbReference>
<name>A0A2K9LTS8_SPISQ</name>
<dbReference type="EMBL" id="CP025543">
    <property type="protein sequence ID" value="AUM62476.1"/>
    <property type="molecule type" value="Genomic_DNA"/>
</dbReference>
<dbReference type="GO" id="GO:0016853">
    <property type="term" value="F:isomerase activity"/>
    <property type="evidence" value="ECO:0007669"/>
    <property type="project" value="InterPro"/>
</dbReference>
<reference evidence="1 2" key="1">
    <citation type="submission" date="2017-12" db="EMBL/GenBank/DDBJ databases">
        <title>Complete genome sequence of Spiroplasma monobiae MQ-1 (ATCC 33825).</title>
        <authorList>
            <person name="Tsai Y.-M."/>
            <person name="Lo W.-S."/>
            <person name="Wu P.-S."/>
            <person name="Cho S.-T."/>
            <person name="Kuo C.-H."/>
        </authorList>
    </citation>
    <scope>NUCLEOTIDE SEQUENCE [LARGE SCALE GENOMIC DNA]</scope>
    <source>
        <strain evidence="1 2">MQ-1</strain>
    </source>
</reference>
<dbReference type="InterPro" id="IPR014718">
    <property type="entry name" value="GH-type_carb-bd"/>
</dbReference>
<sequence>MNMNKIFNDDIEVEFSINPFEINSIKKSGNEIIYQKTSAWKKTWPILFPVCGNLKENLTHNGLDLKIKRHGFFKDISRWEIVDKKNERIVLNYKSEKEFYDLYPFKFELEIELKLLEDEFLFTIKVINLENEVMYFSLGHHPGFLFNENSKLKLEKEDLFTDKFEEGLVSDLAKDIKIKEITFYGLDFYNSKSYMTDEYNLGKIKVNNGNVQFDIVAKDFKDLVIWRESNDCDFICVENWNGIPDVISNNSREIKDKNKILSLNIGEQKEFLYKIKF</sequence>
<dbReference type="InterPro" id="IPR011013">
    <property type="entry name" value="Gal_mutarotase_sf_dom"/>
</dbReference>
<gene>
    <name evidence="1" type="ORF">SMONO_v1c02250</name>
</gene>
<dbReference type="Gene3D" id="2.70.98.10">
    <property type="match status" value="1"/>
</dbReference>
<evidence type="ECO:0000313" key="1">
    <source>
        <dbReference type="EMBL" id="AUM62476.1"/>
    </source>
</evidence>
<dbReference type="AlphaFoldDB" id="A0A2K9LTS8"/>
<dbReference type="KEGG" id="smoo:SMONO_v1c02250"/>
<dbReference type="Proteomes" id="UP000234790">
    <property type="component" value="Chromosome"/>
</dbReference>
<protein>
    <submittedName>
        <fullName evidence="1">Aldose 1-epimerase family protein</fullName>
    </submittedName>
</protein>
<dbReference type="SUPFAM" id="SSF74650">
    <property type="entry name" value="Galactose mutarotase-like"/>
    <property type="match status" value="1"/>
</dbReference>
<accession>A0A2K9LTS8</accession>
<evidence type="ECO:0000313" key="2">
    <source>
        <dbReference type="Proteomes" id="UP000234790"/>
    </source>
</evidence>
<dbReference type="GO" id="GO:0005975">
    <property type="term" value="P:carbohydrate metabolic process"/>
    <property type="evidence" value="ECO:0007669"/>
    <property type="project" value="InterPro"/>
</dbReference>
<organism evidence="1 2">
    <name type="scientific">Spiroplasma monobiae MQ-1</name>
    <dbReference type="NCBI Taxonomy" id="1336748"/>
    <lineage>
        <taxon>Bacteria</taxon>
        <taxon>Bacillati</taxon>
        <taxon>Mycoplasmatota</taxon>
        <taxon>Mollicutes</taxon>
        <taxon>Entomoplasmatales</taxon>
        <taxon>Spiroplasmataceae</taxon>
        <taxon>Spiroplasma</taxon>
    </lineage>
</organism>
<proteinExistence type="predicted"/>